<organism evidence="2 3">
    <name type="scientific">Pseudodesulfovibrio profundus</name>
    <dbReference type="NCBI Taxonomy" id="57320"/>
    <lineage>
        <taxon>Bacteria</taxon>
        <taxon>Pseudomonadati</taxon>
        <taxon>Thermodesulfobacteriota</taxon>
        <taxon>Desulfovibrionia</taxon>
        <taxon>Desulfovibrionales</taxon>
        <taxon>Desulfovibrionaceae</taxon>
    </lineage>
</organism>
<dbReference type="KEGG" id="pprf:DPRO_1169"/>
<dbReference type="Gene3D" id="3.40.50.300">
    <property type="entry name" value="P-loop containing nucleotide triphosphate hydrolases"/>
    <property type="match status" value="1"/>
</dbReference>
<dbReference type="AlphaFoldDB" id="A0A2C8F7P6"/>
<dbReference type="OrthoDB" id="2020141at2"/>
<feature type="domain" description="Orc1-like AAA ATPase" evidence="1">
    <location>
        <begin position="24"/>
        <end position="205"/>
    </location>
</feature>
<accession>A0A2C8F7P6</accession>
<dbReference type="Proteomes" id="UP000219215">
    <property type="component" value="Chromosome DPRO"/>
</dbReference>
<sequence length="253" mass="29059">MGKDIRTITNPYEYNSHKLDKNSFVGRSQNIRDFYGLIDDFNENGKIPNVIVTGEKSIGKSSLIHQFSKYIQSARFFVFNRELSGNISEYQLVKEIFDKVYTEVAPVDKTCLSSYQQEIWFTLTEAFENHKSSFMDREIRFATSYWKHAEGKGGDLDYNTLLADFRKIVGALKEVGYKGVAIFIDEFQELASNPRLISLLRQLTEDMDDFLVVGAGLPVVLSNNHFDKFRRTSKVQSLVGLSREVASENWTTR</sequence>
<dbReference type="InterPro" id="IPR041664">
    <property type="entry name" value="AAA_16"/>
</dbReference>
<dbReference type="Pfam" id="PF13191">
    <property type="entry name" value="AAA_16"/>
    <property type="match status" value="1"/>
</dbReference>
<dbReference type="EMBL" id="LT907975">
    <property type="protein sequence ID" value="SOB58054.1"/>
    <property type="molecule type" value="Genomic_DNA"/>
</dbReference>
<dbReference type="InterPro" id="IPR027417">
    <property type="entry name" value="P-loop_NTPase"/>
</dbReference>
<gene>
    <name evidence="2" type="ORF">DPRO_1169</name>
</gene>
<evidence type="ECO:0000313" key="2">
    <source>
        <dbReference type="EMBL" id="SOB58054.1"/>
    </source>
</evidence>
<protein>
    <submittedName>
        <fullName evidence="2">AAA ATPase domain-containing protein</fullName>
    </submittedName>
</protein>
<reference evidence="3" key="1">
    <citation type="submission" date="2017-09" db="EMBL/GenBank/DDBJ databases">
        <authorList>
            <person name="Regsiter A."/>
            <person name="William W."/>
        </authorList>
    </citation>
    <scope>NUCLEOTIDE SEQUENCE [LARGE SCALE GENOMIC DNA]</scope>
    <source>
        <strain evidence="3">500-1</strain>
    </source>
</reference>
<dbReference type="RefSeq" id="WP_097011190.1">
    <property type="nucleotide sequence ID" value="NZ_LT907975.1"/>
</dbReference>
<name>A0A2C8F7P6_9BACT</name>
<evidence type="ECO:0000313" key="3">
    <source>
        <dbReference type="Proteomes" id="UP000219215"/>
    </source>
</evidence>
<dbReference type="SUPFAM" id="SSF52540">
    <property type="entry name" value="P-loop containing nucleoside triphosphate hydrolases"/>
    <property type="match status" value="1"/>
</dbReference>
<proteinExistence type="predicted"/>
<evidence type="ECO:0000259" key="1">
    <source>
        <dbReference type="Pfam" id="PF13191"/>
    </source>
</evidence>
<keyword evidence="3" id="KW-1185">Reference proteome</keyword>